<feature type="binding site" evidence="2">
    <location>
        <begin position="150"/>
        <end position="158"/>
    </location>
    <ligand>
        <name>ATP</name>
        <dbReference type="ChEBI" id="CHEBI:30616"/>
    </ligand>
</feature>
<dbReference type="EMBL" id="CP032869">
    <property type="protein sequence ID" value="AYL96309.1"/>
    <property type="molecule type" value="Genomic_DNA"/>
</dbReference>
<dbReference type="OrthoDB" id="9814400at2"/>
<accession>A0A494VPU1</accession>
<dbReference type="PANTHER" id="PTHR13504">
    <property type="entry name" value="FIDO DOMAIN-CONTAINING PROTEIN DDB_G0283145"/>
    <property type="match status" value="1"/>
</dbReference>
<dbReference type="GO" id="GO:0005524">
    <property type="term" value="F:ATP binding"/>
    <property type="evidence" value="ECO:0007669"/>
    <property type="project" value="UniProtKB-KW"/>
</dbReference>
<feature type="binding site" evidence="2">
    <location>
        <begin position="207"/>
        <end position="214"/>
    </location>
    <ligand>
        <name>ATP</name>
        <dbReference type="ChEBI" id="CHEBI:30616"/>
    </ligand>
</feature>
<keyword evidence="6" id="KW-1185">Reference proteome</keyword>
<feature type="binding site" evidence="2">
    <location>
        <begin position="239"/>
        <end position="240"/>
    </location>
    <ligand>
        <name>ATP</name>
        <dbReference type="ChEBI" id="CHEBI:30616"/>
    </ligand>
</feature>
<dbReference type="Gene3D" id="1.10.3290.10">
    <property type="entry name" value="Fido-like domain"/>
    <property type="match status" value="1"/>
</dbReference>
<dbReference type="RefSeq" id="WP_119409907.1">
    <property type="nucleotide sequence ID" value="NZ_CP032869.1"/>
</dbReference>
<proteinExistence type="predicted"/>
<dbReference type="InterPro" id="IPR003812">
    <property type="entry name" value="Fido"/>
</dbReference>
<dbReference type="InterPro" id="IPR040198">
    <property type="entry name" value="Fido_containing"/>
</dbReference>
<name>A0A494VPU1_9SPHI</name>
<dbReference type="InterPro" id="IPR036597">
    <property type="entry name" value="Fido-like_dom_sf"/>
</dbReference>
<evidence type="ECO:0000313" key="5">
    <source>
        <dbReference type="EMBL" id="AYL96309.1"/>
    </source>
</evidence>
<protein>
    <submittedName>
        <fullName evidence="5">Fic family protein</fullName>
    </submittedName>
</protein>
<organism evidence="5 6">
    <name type="scientific">Mucilaginibacter celer</name>
    <dbReference type="NCBI Taxonomy" id="2305508"/>
    <lineage>
        <taxon>Bacteria</taxon>
        <taxon>Pseudomonadati</taxon>
        <taxon>Bacteroidota</taxon>
        <taxon>Sphingobacteriia</taxon>
        <taxon>Sphingobacteriales</taxon>
        <taxon>Sphingobacteriaceae</taxon>
        <taxon>Mucilaginibacter</taxon>
    </lineage>
</organism>
<dbReference type="Proteomes" id="UP000270046">
    <property type="component" value="Chromosome"/>
</dbReference>
<reference evidence="5 6" key="1">
    <citation type="submission" date="2018-10" db="EMBL/GenBank/DDBJ databases">
        <title>Genome sequencing of Mucilaginibacter sp. HYN0043.</title>
        <authorList>
            <person name="Kim M."/>
            <person name="Yi H."/>
        </authorList>
    </citation>
    <scope>NUCLEOTIDE SEQUENCE [LARGE SCALE GENOMIC DNA]</scope>
    <source>
        <strain evidence="5 6">HYN0043</strain>
    </source>
</reference>
<keyword evidence="2" id="KW-0547">Nucleotide-binding</keyword>
<evidence type="ECO:0000313" key="6">
    <source>
        <dbReference type="Proteomes" id="UP000270046"/>
    </source>
</evidence>
<dbReference type="AlphaFoldDB" id="A0A494VPU1"/>
<dbReference type="PANTHER" id="PTHR13504:SF38">
    <property type="entry name" value="FIDO DOMAIN-CONTAINING PROTEIN"/>
    <property type="match status" value="1"/>
</dbReference>
<feature type="domain" description="Fido" evidence="4">
    <location>
        <begin position="105"/>
        <end position="260"/>
    </location>
</feature>
<gene>
    <name evidence="5" type="ORF">HYN43_013845</name>
</gene>
<keyword evidence="2" id="KW-0067">ATP-binding</keyword>
<evidence type="ECO:0000256" key="1">
    <source>
        <dbReference type="PIRSR" id="PIRSR640198-1"/>
    </source>
</evidence>
<evidence type="ECO:0000256" key="3">
    <source>
        <dbReference type="PIRSR" id="PIRSR640198-3"/>
    </source>
</evidence>
<evidence type="ECO:0000259" key="4">
    <source>
        <dbReference type="PROSITE" id="PS51459"/>
    </source>
</evidence>
<sequence length="460" mass="53161">MNLKLETEFSKAPILAEIDDLKKQVDNMRPLPLDVEGRVMQKLRLDWNYNSNAIEGNKLSYGETVAFLMEGITAKGKPLKDHLDIRGHNEAINFLLGMVKEDRPLSESDIRGLHEMILVEPYDVPAQTADGMPTKKRIIPGVYKTTANHVQTATGETHYYATPEETPAKMRELMEWYYEVDSNADVHPVVVAALFHHKFVEIHPFDDGNGRLSRILMNLVLLKKGYPPVVVKMDDRRNYYSLLSRADVGESWPFVEYVAERLLWSLELFFKGAKGEDIDEDEDIDKEIALLQIQLRGDTTLQFKKNVSIVQRVFSENIYPLSEKIIIKLDVFQQYFFASKNAFEFTFDGFHGVLRSSFPIDENAERSLSELLNESYLTELKEIDINIDFLEFKNHVNKFSLYSIVKVSFEDIYYNILINESLIVAKLYHENLSSSEEAKIIKEVIRQFKQQLEVKQKARS</sequence>
<evidence type="ECO:0000256" key="2">
    <source>
        <dbReference type="PIRSR" id="PIRSR640198-2"/>
    </source>
</evidence>
<dbReference type="PROSITE" id="PS51459">
    <property type="entry name" value="FIDO"/>
    <property type="match status" value="1"/>
</dbReference>
<dbReference type="SUPFAM" id="SSF140931">
    <property type="entry name" value="Fic-like"/>
    <property type="match status" value="1"/>
</dbReference>
<feature type="active site" evidence="1">
    <location>
        <position position="203"/>
    </location>
</feature>
<dbReference type="KEGG" id="muh:HYN43_013845"/>
<dbReference type="Pfam" id="PF02661">
    <property type="entry name" value="Fic"/>
    <property type="match status" value="1"/>
</dbReference>
<feature type="site" description="Important for autoinhibition of adenylyltransferase activity" evidence="3">
    <location>
        <position position="55"/>
    </location>
</feature>